<dbReference type="InterPro" id="IPR013783">
    <property type="entry name" value="Ig-like_fold"/>
</dbReference>
<reference evidence="2 3" key="1">
    <citation type="submission" date="2014-04" db="EMBL/GenBank/DDBJ databases">
        <title>Genome assembly of Hyalangium minutum DSM 14724.</title>
        <authorList>
            <person name="Sharma G."/>
            <person name="Subramanian S."/>
        </authorList>
    </citation>
    <scope>NUCLEOTIDE SEQUENCE [LARGE SCALE GENOMIC DNA]</scope>
    <source>
        <strain evidence="2 3">DSM 14724</strain>
    </source>
</reference>
<dbReference type="Proteomes" id="UP000028725">
    <property type="component" value="Unassembled WGS sequence"/>
</dbReference>
<organism evidence="2 3">
    <name type="scientific">Hyalangium minutum</name>
    <dbReference type="NCBI Taxonomy" id="394096"/>
    <lineage>
        <taxon>Bacteria</taxon>
        <taxon>Pseudomonadati</taxon>
        <taxon>Myxococcota</taxon>
        <taxon>Myxococcia</taxon>
        <taxon>Myxococcales</taxon>
        <taxon>Cystobacterineae</taxon>
        <taxon>Archangiaceae</taxon>
        <taxon>Hyalangium</taxon>
    </lineage>
</organism>
<sequence length="210" mass="22098">MRINETWKVLISTLGLSLVGCGGAALEGEELLARKGQSLDGAVTVTLNGAAELTLECGVDSWSDPGATATDAEGNPLPVITYNSGNDEYGPGPNASAEGIYYVQYAAHDEAWNSADVIRTVNVQDTQTPTLTLNGDADITHACGTNFEDPGFTASDVCYGDLTSEVVQTGYVNGWVEGTYTLLYELSDGAGHTAPALTRTVNVVDCPWNR</sequence>
<gene>
    <name evidence="2" type="ORF">DB31_3982</name>
</gene>
<keyword evidence="3" id="KW-1185">Reference proteome</keyword>
<feature type="domain" description="Pesticidal crystal protein Cry22Aa Ig-like" evidence="1">
    <location>
        <begin position="46"/>
        <end position="123"/>
    </location>
</feature>
<proteinExistence type="predicted"/>
<evidence type="ECO:0000313" key="2">
    <source>
        <dbReference type="EMBL" id="KFE62548.1"/>
    </source>
</evidence>
<dbReference type="STRING" id="394096.DB31_3982"/>
<protein>
    <recommendedName>
        <fullName evidence="1">Pesticidal crystal protein Cry22Aa Ig-like domain-containing protein</fullName>
    </recommendedName>
</protein>
<dbReference type="EMBL" id="JMCB01000021">
    <property type="protein sequence ID" value="KFE62548.1"/>
    <property type="molecule type" value="Genomic_DNA"/>
</dbReference>
<evidence type="ECO:0000313" key="3">
    <source>
        <dbReference type="Proteomes" id="UP000028725"/>
    </source>
</evidence>
<name>A0A085W4D5_9BACT</name>
<dbReference type="InterPro" id="IPR032179">
    <property type="entry name" value="Cry22Aa_Ig-like"/>
</dbReference>
<feature type="domain" description="Pesticidal crystal protein Cry22Aa Ig-like" evidence="1">
    <location>
        <begin position="131"/>
        <end position="203"/>
    </location>
</feature>
<dbReference type="PATRIC" id="fig|394096.3.peg.7718"/>
<evidence type="ECO:0000259" key="1">
    <source>
        <dbReference type="Pfam" id="PF16403"/>
    </source>
</evidence>
<accession>A0A085W4D5</accession>
<dbReference type="Gene3D" id="2.60.40.10">
    <property type="entry name" value="Immunoglobulins"/>
    <property type="match status" value="2"/>
</dbReference>
<dbReference type="AlphaFoldDB" id="A0A085W4D5"/>
<dbReference type="RefSeq" id="WP_240487110.1">
    <property type="nucleotide sequence ID" value="NZ_JMCB01000021.1"/>
</dbReference>
<dbReference type="Pfam" id="PF16403">
    <property type="entry name" value="Bact_surface_Ig-like"/>
    <property type="match status" value="2"/>
</dbReference>
<dbReference type="PROSITE" id="PS51257">
    <property type="entry name" value="PROKAR_LIPOPROTEIN"/>
    <property type="match status" value="1"/>
</dbReference>
<comment type="caution">
    <text evidence="2">The sequence shown here is derived from an EMBL/GenBank/DDBJ whole genome shotgun (WGS) entry which is preliminary data.</text>
</comment>